<protein>
    <submittedName>
        <fullName evidence="2">Uncharacterized protein</fullName>
    </submittedName>
</protein>
<keyword evidence="1" id="KW-0812">Transmembrane</keyword>
<keyword evidence="1" id="KW-1133">Transmembrane helix</keyword>
<comment type="caution">
    <text evidence="2">The sequence shown here is derived from an EMBL/GenBank/DDBJ whole genome shotgun (WGS) entry which is preliminary data.</text>
</comment>
<dbReference type="EMBL" id="MGHD01000017">
    <property type="protein sequence ID" value="OGM59641.1"/>
    <property type="molecule type" value="Genomic_DNA"/>
</dbReference>
<dbReference type="Proteomes" id="UP000176404">
    <property type="component" value="Unassembled WGS sequence"/>
</dbReference>
<reference evidence="2 3" key="1">
    <citation type="journal article" date="2016" name="Nat. Commun.">
        <title>Thousands of microbial genomes shed light on interconnected biogeochemical processes in an aquifer system.</title>
        <authorList>
            <person name="Anantharaman K."/>
            <person name="Brown C.T."/>
            <person name="Hug L.A."/>
            <person name="Sharon I."/>
            <person name="Castelle C.J."/>
            <person name="Probst A.J."/>
            <person name="Thomas B.C."/>
            <person name="Singh A."/>
            <person name="Wilkins M.J."/>
            <person name="Karaoz U."/>
            <person name="Brodie E.L."/>
            <person name="Williams K.H."/>
            <person name="Hubbard S.S."/>
            <person name="Banfield J.F."/>
        </authorList>
    </citation>
    <scope>NUCLEOTIDE SEQUENCE [LARGE SCALE GENOMIC DNA]</scope>
</reference>
<gene>
    <name evidence="2" type="ORF">A2892_03895</name>
</gene>
<dbReference type="AlphaFoldDB" id="A0A1F8B6I0"/>
<evidence type="ECO:0000313" key="2">
    <source>
        <dbReference type="EMBL" id="OGM59641.1"/>
    </source>
</evidence>
<organism evidence="2 3">
    <name type="scientific">Candidatus Woesebacteria bacterium RIFCSPLOWO2_01_FULL_39_10b</name>
    <dbReference type="NCBI Taxonomy" id="1802517"/>
    <lineage>
        <taxon>Bacteria</taxon>
        <taxon>Candidatus Woeseibacteriota</taxon>
    </lineage>
</organism>
<evidence type="ECO:0000313" key="3">
    <source>
        <dbReference type="Proteomes" id="UP000176404"/>
    </source>
</evidence>
<evidence type="ECO:0000256" key="1">
    <source>
        <dbReference type="SAM" id="Phobius"/>
    </source>
</evidence>
<keyword evidence="1" id="KW-0472">Membrane</keyword>
<accession>A0A1F8B6I0</accession>
<feature type="transmembrane region" description="Helical" evidence="1">
    <location>
        <begin position="59"/>
        <end position="82"/>
    </location>
</feature>
<sequence length="88" mass="10419">MKIASREKIMTEMKTVEVNFMEFVRFTAIGGFITATTLLVNLNFKGFSFIFKEKTRTYWWLFLTLTVIPLLLFLYIFTLIFGKLRLGF</sequence>
<feature type="transmembrane region" description="Helical" evidence="1">
    <location>
        <begin position="20"/>
        <end position="39"/>
    </location>
</feature>
<name>A0A1F8B6I0_9BACT</name>
<proteinExistence type="predicted"/>
<dbReference type="STRING" id="1802517.A2892_03895"/>